<dbReference type="Gene3D" id="1.10.10.60">
    <property type="entry name" value="Homeodomain-like"/>
    <property type="match status" value="1"/>
</dbReference>
<dbReference type="InterPro" id="IPR027417">
    <property type="entry name" value="P-loop_NTPase"/>
</dbReference>
<dbReference type="InterPro" id="IPR003593">
    <property type="entry name" value="AAA+_ATPase"/>
</dbReference>
<evidence type="ECO:0000256" key="5">
    <source>
        <dbReference type="ARBA" id="ARBA00023015"/>
    </source>
</evidence>
<feature type="domain" description="Response regulatory" evidence="9">
    <location>
        <begin position="5"/>
        <end position="119"/>
    </location>
</feature>
<keyword evidence="1 7" id="KW-0597">Phosphoprotein</keyword>
<dbReference type="SMART" id="SM00448">
    <property type="entry name" value="REC"/>
    <property type="match status" value="1"/>
</dbReference>
<dbReference type="PROSITE" id="PS00688">
    <property type="entry name" value="SIGMA54_INTERACT_3"/>
    <property type="match status" value="1"/>
</dbReference>
<name>A0A932CP49_UNCTE</name>
<keyword evidence="5" id="KW-0805">Transcription regulation</keyword>
<evidence type="ECO:0000256" key="1">
    <source>
        <dbReference type="ARBA" id="ARBA00022553"/>
    </source>
</evidence>
<keyword evidence="3" id="KW-0067">ATP-binding</keyword>
<evidence type="ECO:0000256" key="6">
    <source>
        <dbReference type="ARBA" id="ARBA00023163"/>
    </source>
</evidence>
<dbReference type="Pfam" id="PF25601">
    <property type="entry name" value="AAA_lid_14"/>
    <property type="match status" value="1"/>
</dbReference>
<dbReference type="CDD" id="cd00009">
    <property type="entry name" value="AAA"/>
    <property type="match status" value="1"/>
</dbReference>
<dbReference type="InterPro" id="IPR025662">
    <property type="entry name" value="Sigma_54_int_dom_ATP-bd_1"/>
</dbReference>
<dbReference type="GO" id="GO:0043565">
    <property type="term" value="F:sequence-specific DNA binding"/>
    <property type="evidence" value="ECO:0007669"/>
    <property type="project" value="InterPro"/>
</dbReference>
<dbReference type="Pfam" id="PF02954">
    <property type="entry name" value="HTH_8"/>
    <property type="match status" value="1"/>
</dbReference>
<evidence type="ECO:0000256" key="7">
    <source>
        <dbReference type="PROSITE-ProRule" id="PRU00169"/>
    </source>
</evidence>
<dbReference type="PROSITE" id="PS00675">
    <property type="entry name" value="SIGMA54_INTERACT_1"/>
    <property type="match status" value="1"/>
</dbReference>
<comment type="caution">
    <text evidence="10">The sequence shown here is derived from an EMBL/GenBank/DDBJ whole genome shotgun (WGS) entry which is preliminary data.</text>
</comment>
<dbReference type="SMART" id="SM00382">
    <property type="entry name" value="AAA"/>
    <property type="match status" value="1"/>
</dbReference>
<dbReference type="InterPro" id="IPR025944">
    <property type="entry name" value="Sigma_54_int_dom_CS"/>
</dbReference>
<dbReference type="FunFam" id="3.40.50.2300:FF:000018">
    <property type="entry name" value="DNA-binding transcriptional regulator NtrC"/>
    <property type="match status" value="1"/>
</dbReference>
<dbReference type="Gene3D" id="3.40.50.2300">
    <property type="match status" value="1"/>
</dbReference>
<dbReference type="Pfam" id="PF00072">
    <property type="entry name" value="Response_reg"/>
    <property type="match status" value="1"/>
</dbReference>
<keyword evidence="2" id="KW-0547">Nucleotide-binding</keyword>
<dbReference type="FunFam" id="3.40.50.300:FF:000006">
    <property type="entry name" value="DNA-binding transcriptional regulator NtrC"/>
    <property type="match status" value="1"/>
</dbReference>
<evidence type="ECO:0000256" key="2">
    <source>
        <dbReference type="ARBA" id="ARBA00022741"/>
    </source>
</evidence>
<keyword evidence="4" id="KW-0902">Two-component regulatory system</keyword>
<dbReference type="SUPFAM" id="SSF46689">
    <property type="entry name" value="Homeodomain-like"/>
    <property type="match status" value="1"/>
</dbReference>
<dbReference type="Gene3D" id="1.10.8.60">
    <property type="match status" value="1"/>
</dbReference>
<dbReference type="InterPro" id="IPR009057">
    <property type="entry name" value="Homeodomain-like_sf"/>
</dbReference>
<dbReference type="PRINTS" id="PR01590">
    <property type="entry name" value="HTHFIS"/>
</dbReference>
<gene>
    <name evidence="10" type="ORF">HYY20_05140</name>
</gene>
<feature type="modified residue" description="4-aspartylphosphate" evidence="7">
    <location>
        <position position="54"/>
    </location>
</feature>
<evidence type="ECO:0000256" key="3">
    <source>
        <dbReference type="ARBA" id="ARBA00022840"/>
    </source>
</evidence>
<dbReference type="Gene3D" id="3.40.50.300">
    <property type="entry name" value="P-loop containing nucleotide triphosphate hydrolases"/>
    <property type="match status" value="1"/>
</dbReference>
<dbReference type="EMBL" id="JACPRF010000160">
    <property type="protein sequence ID" value="MBI2876247.1"/>
    <property type="molecule type" value="Genomic_DNA"/>
</dbReference>
<sequence>MWKGNVLIVDDEDLVRWSLEKGLGKEGYHVLLADTGELALKKLEEEPIDLILLDIRLPGISGMEVLQRIRENNSDLLVIMMTSYGDVEMAVNAMKWGAYDYVNKPFNLEDVRLSVRKALETIRLKKEVELLRNEQRSKYGFDNIIGISPLIREVFDMVKMIARSDATTVLLQGESGTGKDLLAKAIHYQSARYEKPFIAINCGAVPDTLLESELLGHEKGAFTDAKAKKIGLFEQADMGTIFLDEIGEMKMDMQVKLLRLIEDKSFRRVGGVKDIKVDVRIVAATNKDLAQMVKEGAFREDLYYRLKVFPIYVPPLRERQDDITLLINYFIDVFNKEFKKNIRGISPKALTFLQNYPWPGNVRELKNVIERAIILGGEDEITPTQLPKEIQQDTQSEIIASNGSFKLPSLGVDLDLVEKELIQQALERTGGNQTHAAKLLTISRDALRYRMQKHGLL</sequence>
<dbReference type="PANTHER" id="PTHR32071:SF113">
    <property type="entry name" value="ALGINATE BIOSYNTHESIS TRANSCRIPTIONAL REGULATORY PROTEIN ALGB"/>
    <property type="match status" value="1"/>
</dbReference>
<dbReference type="GO" id="GO:0005524">
    <property type="term" value="F:ATP binding"/>
    <property type="evidence" value="ECO:0007669"/>
    <property type="project" value="UniProtKB-KW"/>
</dbReference>
<dbReference type="PANTHER" id="PTHR32071">
    <property type="entry name" value="TRANSCRIPTIONAL REGULATORY PROTEIN"/>
    <property type="match status" value="1"/>
</dbReference>
<feature type="domain" description="Sigma-54 factor interaction" evidence="8">
    <location>
        <begin position="144"/>
        <end position="374"/>
    </location>
</feature>
<dbReference type="InterPro" id="IPR011006">
    <property type="entry name" value="CheY-like_superfamily"/>
</dbReference>
<dbReference type="GO" id="GO:0000160">
    <property type="term" value="P:phosphorelay signal transduction system"/>
    <property type="evidence" value="ECO:0007669"/>
    <property type="project" value="UniProtKB-KW"/>
</dbReference>
<dbReference type="PROSITE" id="PS50110">
    <property type="entry name" value="RESPONSE_REGULATORY"/>
    <property type="match status" value="1"/>
</dbReference>
<evidence type="ECO:0000313" key="10">
    <source>
        <dbReference type="EMBL" id="MBI2876247.1"/>
    </source>
</evidence>
<accession>A0A932CP49</accession>
<dbReference type="GO" id="GO:0006355">
    <property type="term" value="P:regulation of DNA-templated transcription"/>
    <property type="evidence" value="ECO:0007669"/>
    <property type="project" value="InterPro"/>
</dbReference>
<dbReference type="Pfam" id="PF00158">
    <property type="entry name" value="Sigma54_activat"/>
    <property type="match status" value="1"/>
</dbReference>
<dbReference type="PROSITE" id="PS50045">
    <property type="entry name" value="SIGMA54_INTERACT_4"/>
    <property type="match status" value="1"/>
</dbReference>
<evidence type="ECO:0000256" key="4">
    <source>
        <dbReference type="ARBA" id="ARBA00023012"/>
    </source>
</evidence>
<dbReference type="Proteomes" id="UP000769766">
    <property type="component" value="Unassembled WGS sequence"/>
</dbReference>
<organism evidence="10 11">
    <name type="scientific">Tectimicrobiota bacterium</name>
    <dbReference type="NCBI Taxonomy" id="2528274"/>
    <lineage>
        <taxon>Bacteria</taxon>
        <taxon>Pseudomonadati</taxon>
        <taxon>Nitrospinota/Tectimicrobiota group</taxon>
        <taxon>Candidatus Tectimicrobiota</taxon>
    </lineage>
</organism>
<protein>
    <submittedName>
        <fullName evidence="10">Sigma-54-dependent Fis family transcriptional regulator</fullName>
    </submittedName>
</protein>
<dbReference type="InterPro" id="IPR058031">
    <property type="entry name" value="AAA_lid_NorR"/>
</dbReference>
<dbReference type="InterPro" id="IPR002078">
    <property type="entry name" value="Sigma_54_int"/>
</dbReference>
<keyword evidence="6" id="KW-0804">Transcription</keyword>
<proteinExistence type="predicted"/>
<dbReference type="InterPro" id="IPR002197">
    <property type="entry name" value="HTH_Fis"/>
</dbReference>
<dbReference type="SUPFAM" id="SSF52540">
    <property type="entry name" value="P-loop containing nucleoside triphosphate hydrolases"/>
    <property type="match status" value="1"/>
</dbReference>
<evidence type="ECO:0000259" key="8">
    <source>
        <dbReference type="PROSITE" id="PS50045"/>
    </source>
</evidence>
<evidence type="ECO:0000313" key="11">
    <source>
        <dbReference type="Proteomes" id="UP000769766"/>
    </source>
</evidence>
<dbReference type="SUPFAM" id="SSF52172">
    <property type="entry name" value="CheY-like"/>
    <property type="match status" value="1"/>
</dbReference>
<reference evidence="10" key="1">
    <citation type="submission" date="2020-07" db="EMBL/GenBank/DDBJ databases">
        <title>Huge and variable diversity of episymbiotic CPR bacteria and DPANN archaea in groundwater ecosystems.</title>
        <authorList>
            <person name="He C.Y."/>
            <person name="Keren R."/>
            <person name="Whittaker M."/>
            <person name="Farag I.F."/>
            <person name="Doudna J."/>
            <person name="Cate J.H.D."/>
            <person name="Banfield J.F."/>
        </authorList>
    </citation>
    <scope>NUCLEOTIDE SEQUENCE</scope>
    <source>
        <strain evidence="10">NC_groundwater_672_Ag_B-0.1um_62_36</strain>
    </source>
</reference>
<evidence type="ECO:0000259" key="9">
    <source>
        <dbReference type="PROSITE" id="PS50110"/>
    </source>
</evidence>
<dbReference type="InterPro" id="IPR001789">
    <property type="entry name" value="Sig_transdc_resp-reg_receiver"/>
</dbReference>
<dbReference type="AlphaFoldDB" id="A0A932CP49"/>